<evidence type="ECO:0000313" key="3">
    <source>
        <dbReference type="EMBL" id="MDM7490891.1"/>
    </source>
</evidence>
<dbReference type="InterPro" id="IPR000873">
    <property type="entry name" value="AMP-dep_synth/lig_dom"/>
</dbReference>
<dbReference type="Gene3D" id="3.30.300.30">
    <property type="match status" value="1"/>
</dbReference>
<reference evidence="3 4" key="1">
    <citation type="submission" date="2023-06" db="EMBL/GenBank/DDBJ databases">
        <title>Rhodococcus indonesiensis sp. nov a new member of the Rhodococcus ruber lineage isolated from a sediment of neutral hot spring.</title>
        <authorList>
            <person name="Kusuma A.B."/>
            <person name="Fenylestari G."/>
            <person name="Ammar F."/>
            <person name="Nouioui I."/>
            <person name="Goodfellow M."/>
        </authorList>
    </citation>
    <scope>NUCLEOTIDE SEQUENCE [LARGE SCALE GENOMIC DNA]</scope>
    <source>
        <strain evidence="3 4">CSLK01-03</strain>
    </source>
</reference>
<feature type="domain" description="AMP-binding enzyme C-terminal" evidence="2">
    <location>
        <begin position="464"/>
        <end position="539"/>
    </location>
</feature>
<dbReference type="InterPro" id="IPR050237">
    <property type="entry name" value="ATP-dep_AMP-bd_enzyme"/>
</dbReference>
<accession>A0ABT7RTJ8</accession>
<dbReference type="PANTHER" id="PTHR43767">
    <property type="entry name" value="LONG-CHAIN-FATTY-ACID--COA LIGASE"/>
    <property type="match status" value="1"/>
</dbReference>
<dbReference type="Pfam" id="PF00501">
    <property type="entry name" value="AMP-binding"/>
    <property type="match status" value="1"/>
</dbReference>
<dbReference type="InterPro" id="IPR042099">
    <property type="entry name" value="ANL_N_sf"/>
</dbReference>
<sequence length="567" mass="62560">MSKSGDLESLLEFDFATAVDALDHYTRATPDRQAVLYGETGECFSFARFGRLTDNVAGNLASLGVGKGDRIGVLTTDPLVAAITMYGAWKAGAVYAPANFQYTGDLLAYQLNDSAPAVLVVGEDLRSVVADIEDRLVSPPRIITADSFDGGDFAALLRDAPRPEIRVEFSDPANIIYTSGTTGPSKGVVQSHRWLNVYTWIGRQTLTPDDVVYDDLPMYHIAGAHITFARALWAGASVSLWKRFSPKDFWNRIKDTGCTTAILLDVMIPWLVNAEPSDDDRNNPLNKVHLQPLPANHHEFAARFGIDFTTAGFGQSESGLSLLALTEQLPEGQGTPPELYRGLSHAQLRDLFTANDLPVLDGTQTLPKGFMGTALPFTEVTVLDERDRECAPGVVGQLAMRPRLPEALFQEYLGKPEATVKAWRNLWFHTGDAAICDAEGMFYFVDRLGDRLRVRGENISSFHVEEILVRHDSIQLSAVVAVPSQEGDEDDVIAFVELAEGAEYDADAVREHCLRNLPKFMRPREVIPVDQMPRTATNKIEKYKLRNSYLERRRLDAESARTGPGVG</sequence>
<dbReference type="InterPro" id="IPR025110">
    <property type="entry name" value="AMP-bd_C"/>
</dbReference>
<dbReference type="InterPro" id="IPR045851">
    <property type="entry name" value="AMP-bd_C_sf"/>
</dbReference>
<dbReference type="InterPro" id="IPR020845">
    <property type="entry name" value="AMP-binding_CS"/>
</dbReference>
<dbReference type="PROSITE" id="PS00455">
    <property type="entry name" value="AMP_BINDING"/>
    <property type="match status" value="1"/>
</dbReference>
<feature type="domain" description="AMP-dependent synthetase/ligase" evidence="1">
    <location>
        <begin position="24"/>
        <end position="401"/>
    </location>
</feature>
<comment type="caution">
    <text evidence="3">The sequence shown here is derived from an EMBL/GenBank/DDBJ whole genome shotgun (WGS) entry which is preliminary data.</text>
</comment>
<dbReference type="Pfam" id="PF13193">
    <property type="entry name" value="AMP-binding_C"/>
    <property type="match status" value="1"/>
</dbReference>
<evidence type="ECO:0000259" key="2">
    <source>
        <dbReference type="Pfam" id="PF13193"/>
    </source>
</evidence>
<dbReference type="Gene3D" id="3.40.50.12780">
    <property type="entry name" value="N-terminal domain of ligase-like"/>
    <property type="match status" value="1"/>
</dbReference>
<keyword evidence="4" id="KW-1185">Reference proteome</keyword>
<dbReference type="PANTHER" id="PTHR43767:SF1">
    <property type="entry name" value="NONRIBOSOMAL PEPTIDE SYNTHASE PES1 (EUROFUNG)-RELATED"/>
    <property type="match status" value="1"/>
</dbReference>
<evidence type="ECO:0000313" key="4">
    <source>
        <dbReference type="Proteomes" id="UP001233164"/>
    </source>
</evidence>
<dbReference type="SUPFAM" id="SSF56801">
    <property type="entry name" value="Acetyl-CoA synthetase-like"/>
    <property type="match status" value="1"/>
</dbReference>
<organism evidence="3 4">
    <name type="scientific">Rhodococcus indonesiensis</name>
    <dbReference type="NCBI Taxonomy" id="3055869"/>
    <lineage>
        <taxon>Bacteria</taxon>
        <taxon>Bacillati</taxon>
        <taxon>Actinomycetota</taxon>
        <taxon>Actinomycetes</taxon>
        <taxon>Mycobacteriales</taxon>
        <taxon>Nocardiaceae</taxon>
        <taxon>Rhodococcus</taxon>
    </lineage>
</organism>
<evidence type="ECO:0000259" key="1">
    <source>
        <dbReference type="Pfam" id="PF00501"/>
    </source>
</evidence>
<proteinExistence type="predicted"/>
<gene>
    <name evidence="3" type="ORF">QT969_21630</name>
</gene>
<protein>
    <submittedName>
        <fullName evidence="3">AMP-binding protein</fullName>
    </submittedName>
</protein>
<dbReference type="Proteomes" id="UP001233164">
    <property type="component" value="Unassembled WGS sequence"/>
</dbReference>
<dbReference type="EMBL" id="JAUBOF010000111">
    <property type="protein sequence ID" value="MDM7490891.1"/>
    <property type="molecule type" value="Genomic_DNA"/>
</dbReference>
<name>A0ABT7RTJ8_9NOCA</name>